<gene>
    <name evidence="1" type="ORF">DI487_10125</name>
</gene>
<name>A0A2U8QVH8_9FLAO</name>
<dbReference type="Proteomes" id="UP000245429">
    <property type="component" value="Chromosome"/>
</dbReference>
<accession>A0A2U8QVH8</accession>
<organism evidence="1 2">
    <name type="scientific">Flavobacterium sediminis</name>
    <dbReference type="NCBI Taxonomy" id="2201181"/>
    <lineage>
        <taxon>Bacteria</taxon>
        <taxon>Pseudomonadati</taxon>
        <taxon>Bacteroidota</taxon>
        <taxon>Flavobacteriia</taxon>
        <taxon>Flavobacteriales</taxon>
        <taxon>Flavobacteriaceae</taxon>
        <taxon>Flavobacterium</taxon>
    </lineage>
</organism>
<reference evidence="1 2" key="1">
    <citation type="submission" date="2018-05" db="EMBL/GenBank/DDBJ databases">
        <title>Flavobacterium sp. MEBiC07310.</title>
        <authorList>
            <person name="Baek K."/>
        </authorList>
    </citation>
    <scope>NUCLEOTIDE SEQUENCE [LARGE SCALE GENOMIC DNA]</scope>
    <source>
        <strain evidence="1 2">MEBiC07310</strain>
    </source>
</reference>
<protein>
    <recommendedName>
        <fullName evidence="3">GIY-YIG domain-containing protein</fullName>
    </recommendedName>
</protein>
<evidence type="ECO:0000313" key="2">
    <source>
        <dbReference type="Proteomes" id="UP000245429"/>
    </source>
</evidence>
<dbReference type="EMBL" id="CP029463">
    <property type="protein sequence ID" value="AWM14168.1"/>
    <property type="molecule type" value="Genomic_DNA"/>
</dbReference>
<proteinExistence type="predicted"/>
<dbReference type="AlphaFoldDB" id="A0A2U8QVH8"/>
<evidence type="ECO:0000313" key="1">
    <source>
        <dbReference type="EMBL" id="AWM14168.1"/>
    </source>
</evidence>
<keyword evidence="2" id="KW-1185">Reference proteome</keyword>
<dbReference type="KEGG" id="fse:DI487_10125"/>
<sequence>MKNKIRKKMELEFYEYQTGTFNDVKESLIRSIAQYLRHYNKVKVGITSNPLNRFSQHSNSGKGWKKMIVKYETSSVSYINEMEKLLIDNFSDLLQNEIGGGGGPNGKPPYYLYLLLK</sequence>
<evidence type="ECO:0008006" key="3">
    <source>
        <dbReference type="Google" id="ProtNLM"/>
    </source>
</evidence>